<dbReference type="GeneID" id="116549299"/>
<dbReference type="PROSITE" id="PS50057">
    <property type="entry name" value="FERM_3"/>
    <property type="match status" value="1"/>
</dbReference>
<dbReference type="PANTHER" id="PTHR23280:SF17">
    <property type="entry name" value="BAND 4.1-LIKE PROTEIN 2"/>
    <property type="match status" value="1"/>
</dbReference>
<dbReference type="InterPro" id="IPR018980">
    <property type="entry name" value="FERM_PH-like_C"/>
</dbReference>
<feature type="domain" description="FERM" evidence="7">
    <location>
        <begin position="211"/>
        <end position="492"/>
    </location>
</feature>
<feature type="compositionally biased region" description="Basic and acidic residues" evidence="6">
    <location>
        <begin position="111"/>
        <end position="150"/>
    </location>
</feature>
<feature type="compositionally biased region" description="Basic and acidic residues" evidence="6">
    <location>
        <begin position="745"/>
        <end position="778"/>
    </location>
</feature>
<feature type="compositionally biased region" description="Low complexity" evidence="6">
    <location>
        <begin position="800"/>
        <end position="813"/>
    </location>
</feature>
<dbReference type="FunFam" id="1.20.80.10:FF:000001">
    <property type="entry name" value="Erythrocyte membrane protein band 4.1"/>
    <property type="match status" value="1"/>
</dbReference>
<evidence type="ECO:0000256" key="1">
    <source>
        <dbReference type="ARBA" id="ARBA00004245"/>
    </source>
</evidence>
<dbReference type="Pfam" id="PF00373">
    <property type="entry name" value="FERM_M"/>
    <property type="match status" value="1"/>
</dbReference>
<feature type="compositionally biased region" description="Basic and acidic residues" evidence="6">
    <location>
        <begin position="847"/>
        <end position="860"/>
    </location>
</feature>
<dbReference type="InterPro" id="IPR019748">
    <property type="entry name" value="FERM_central"/>
</dbReference>
<dbReference type="Gene3D" id="2.30.29.30">
    <property type="entry name" value="Pleckstrin-homology domain (PH domain)/Phosphotyrosine-binding domain (PTB)"/>
    <property type="match status" value="1"/>
</dbReference>
<dbReference type="GO" id="GO:0003779">
    <property type="term" value="F:actin binding"/>
    <property type="evidence" value="ECO:0007669"/>
    <property type="project" value="UniProtKB-KW"/>
</dbReference>
<dbReference type="RefSeq" id="XP_032130666.1">
    <property type="nucleotide sequence ID" value="XM_032274775.1"/>
</dbReference>
<dbReference type="InterPro" id="IPR019749">
    <property type="entry name" value="Band_41_domain"/>
</dbReference>
<gene>
    <name evidence="9 10 11 12" type="primary">EPB41L2</name>
</gene>
<dbReference type="InterPro" id="IPR000299">
    <property type="entry name" value="FERM_domain"/>
</dbReference>
<dbReference type="GO" id="GO:0030866">
    <property type="term" value="P:cortical actin cytoskeleton organization"/>
    <property type="evidence" value="ECO:0007669"/>
    <property type="project" value="InterPro"/>
</dbReference>
<dbReference type="Proteomes" id="UP000504640">
    <property type="component" value="Unplaced"/>
</dbReference>
<dbReference type="GO" id="GO:0031032">
    <property type="term" value="P:actomyosin structure organization"/>
    <property type="evidence" value="ECO:0007669"/>
    <property type="project" value="TreeGrafter"/>
</dbReference>
<feature type="region of interest" description="Disordered" evidence="6">
    <location>
        <begin position="1"/>
        <end position="80"/>
    </location>
</feature>
<evidence type="ECO:0000256" key="3">
    <source>
        <dbReference type="ARBA" id="ARBA00022553"/>
    </source>
</evidence>
<dbReference type="Gene3D" id="3.10.20.90">
    <property type="entry name" value="Phosphatidylinositol 3-kinase Catalytic Subunit, Chain A, domain 1"/>
    <property type="match status" value="1"/>
</dbReference>
<comment type="subcellular location">
    <subcellularLocation>
        <location evidence="1">Cytoplasm</location>
        <location evidence="1">Cytoskeleton</location>
    </subcellularLocation>
</comment>
<feature type="compositionally biased region" description="Polar residues" evidence="6">
    <location>
        <begin position="47"/>
        <end position="59"/>
    </location>
</feature>
<dbReference type="RefSeq" id="XP_032130664.1">
    <property type="nucleotide sequence ID" value="XM_032274773.1"/>
</dbReference>
<feature type="compositionally biased region" description="Basic and acidic residues" evidence="6">
    <location>
        <begin position="891"/>
        <end position="905"/>
    </location>
</feature>
<name>A0A6J3HKP9_SAPAP</name>
<evidence type="ECO:0000313" key="12">
    <source>
        <dbReference type="RefSeq" id="XP_032130666.1"/>
    </source>
</evidence>
<feature type="region of interest" description="Disordered" evidence="6">
    <location>
        <begin position="93"/>
        <end position="190"/>
    </location>
</feature>
<keyword evidence="8" id="KW-1185">Reference proteome</keyword>
<evidence type="ECO:0000313" key="8">
    <source>
        <dbReference type="Proteomes" id="UP000504640"/>
    </source>
</evidence>
<feature type="region of interest" description="Disordered" evidence="6">
    <location>
        <begin position="886"/>
        <end position="916"/>
    </location>
</feature>
<dbReference type="GO" id="GO:0005886">
    <property type="term" value="C:plasma membrane"/>
    <property type="evidence" value="ECO:0007669"/>
    <property type="project" value="TreeGrafter"/>
</dbReference>
<keyword evidence="2" id="KW-0963">Cytoplasm</keyword>
<dbReference type="RefSeq" id="XP_032130665.1">
    <property type="nucleotide sequence ID" value="XM_032274774.1"/>
</dbReference>
<dbReference type="InterPro" id="IPR018979">
    <property type="entry name" value="FERM_N"/>
</dbReference>
<accession>A0A6J3HKP9</accession>
<dbReference type="SUPFAM" id="SSF47031">
    <property type="entry name" value="Second domain of FERM"/>
    <property type="match status" value="1"/>
</dbReference>
<dbReference type="Pfam" id="PF08736">
    <property type="entry name" value="FA"/>
    <property type="match status" value="1"/>
</dbReference>
<dbReference type="RefSeq" id="XP_032130663.1">
    <property type="nucleotide sequence ID" value="XM_032274772.1"/>
</dbReference>
<keyword evidence="4" id="KW-0009">Actin-binding</keyword>
<dbReference type="SUPFAM" id="SSF54236">
    <property type="entry name" value="Ubiquitin-like"/>
    <property type="match status" value="1"/>
</dbReference>
<dbReference type="SMART" id="SM00295">
    <property type="entry name" value="B41"/>
    <property type="match status" value="1"/>
</dbReference>
<keyword evidence="3" id="KW-0597">Phosphoprotein</keyword>
<dbReference type="CDD" id="cd14473">
    <property type="entry name" value="FERM_B-lobe"/>
    <property type="match status" value="1"/>
</dbReference>
<evidence type="ECO:0000256" key="2">
    <source>
        <dbReference type="ARBA" id="ARBA00022490"/>
    </source>
</evidence>
<dbReference type="Pfam" id="PF09380">
    <property type="entry name" value="FERM_C"/>
    <property type="match status" value="1"/>
</dbReference>
<evidence type="ECO:0000256" key="6">
    <source>
        <dbReference type="SAM" id="MobiDB-lite"/>
    </source>
</evidence>
<dbReference type="PROSITE" id="PS00660">
    <property type="entry name" value="FERM_1"/>
    <property type="match status" value="1"/>
</dbReference>
<feature type="region of interest" description="Disordered" evidence="6">
    <location>
        <begin position="731"/>
        <end position="868"/>
    </location>
</feature>
<dbReference type="Pfam" id="PF04382">
    <property type="entry name" value="SAB"/>
    <property type="match status" value="1"/>
</dbReference>
<dbReference type="PIRSF" id="PIRSF002304">
    <property type="entry name" value="Membrane_skeletal_4_1"/>
    <property type="match status" value="1"/>
</dbReference>
<reference evidence="9 10" key="1">
    <citation type="submission" date="2025-04" db="UniProtKB">
        <authorList>
            <consortium name="RefSeq"/>
        </authorList>
    </citation>
    <scope>IDENTIFICATION</scope>
    <source>
        <tissue evidence="9 10">Blood</tissue>
    </source>
</reference>
<dbReference type="FunFam" id="3.10.20.90:FF:000002">
    <property type="entry name" value="Erythrocyte protein band 4.1-like 3"/>
    <property type="match status" value="1"/>
</dbReference>
<evidence type="ECO:0000313" key="10">
    <source>
        <dbReference type="RefSeq" id="XP_032130664.1"/>
    </source>
</evidence>
<evidence type="ECO:0000313" key="11">
    <source>
        <dbReference type="RefSeq" id="XP_032130665.1"/>
    </source>
</evidence>
<proteinExistence type="predicted"/>
<dbReference type="CDD" id="cd17202">
    <property type="entry name" value="FERM_F1_EPB41L2"/>
    <property type="match status" value="1"/>
</dbReference>
<feature type="compositionally biased region" description="Basic and acidic residues" evidence="6">
    <location>
        <begin position="821"/>
        <end position="837"/>
    </location>
</feature>
<dbReference type="GO" id="GO:0005198">
    <property type="term" value="F:structural molecule activity"/>
    <property type="evidence" value="ECO:0007669"/>
    <property type="project" value="InterPro"/>
</dbReference>
<dbReference type="Pfam" id="PF05902">
    <property type="entry name" value="4_1_CTD"/>
    <property type="match status" value="1"/>
</dbReference>
<protein>
    <submittedName>
        <fullName evidence="9 10">Band 4.1-like protein 2 isoform X1</fullName>
    </submittedName>
</protein>
<dbReference type="SUPFAM" id="SSF50729">
    <property type="entry name" value="PH domain-like"/>
    <property type="match status" value="1"/>
</dbReference>
<dbReference type="CTD" id="2037"/>
<dbReference type="GO" id="GO:0005856">
    <property type="term" value="C:cytoskeleton"/>
    <property type="evidence" value="ECO:0007669"/>
    <property type="project" value="UniProtKB-SubCell"/>
</dbReference>
<dbReference type="Pfam" id="PF09379">
    <property type="entry name" value="FERM_N"/>
    <property type="match status" value="1"/>
</dbReference>
<dbReference type="InterPro" id="IPR029071">
    <property type="entry name" value="Ubiquitin-like_domsf"/>
</dbReference>
<dbReference type="SMART" id="SM01195">
    <property type="entry name" value="FA"/>
    <property type="match status" value="1"/>
</dbReference>
<dbReference type="InterPro" id="IPR011993">
    <property type="entry name" value="PH-like_dom_sf"/>
</dbReference>
<dbReference type="PROSITE" id="PS00661">
    <property type="entry name" value="FERM_2"/>
    <property type="match status" value="1"/>
</dbReference>
<dbReference type="InterPro" id="IPR019747">
    <property type="entry name" value="FERM_CS"/>
</dbReference>
<dbReference type="CDD" id="cd13184">
    <property type="entry name" value="FERM_C_4_1_family"/>
    <property type="match status" value="1"/>
</dbReference>
<dbReference type="PRINTS" id="PR00935">
    <property type="entry name" value="BAND41"/>
</dbReference>
<dbReference type="InterPro" id="IPR014847">
    <property type="entry name" value="FA"/>
</dbReference>
<evidence type="ECO:0000313" key="9">
    <source>
        <dbReference type="RefSeq" id="XP_032130663.1"/>
    </source>
</evidence>
<sequence>MTTEVGSASEVKKDSGQLGADATKEKPKAAAENQQNQSSDPEEEKGSQPSTAAESQSSLRRQKRQKEASESRGISRFIPPWLKKQKSYTLVVAKDGGDKKEPTQAVIEEQVLDKEEPLLEEQRQAKGDAEEMDQKKQQEIKVEVKEEKPSVTKAEMQPTEQVSKGREEKVKETQEDKLEGEAAKRETKEVQTNELKAEKAFQKVAKKTKTVQCKVTLLDGTEYSCDLEKRAKGQVLFDRVCEHLNLLEKDYFGLLFQESPEQKNWLDPAKEIKRQLRNLPWLFTFNVKFYPPDPSQLTEDITRYFLCLQLRQDIASGRLPCSFVTHALLGSYTLQAELGDYDPEEHGSIDLSEFQFAPTQTKELEEKVAELHKTHRGLSPAQADSQFLENAKRLSMYGVDLHHAKDSEGVDIKLGVCANGLLIYKDRLRINRFAWPKILKISYKRSNFYIKVRPAELEQFESTIGFKLPNHRAAKRLWKVCVEHHTFYRLVSPEQPPKAKFLTLGSKFRYSGRTQAQTRQASTLIDRPAPHFDRTSSKRVSRSLDGAPIGVVDQSLMKDFPGAAGEISAYGPGVVSVAVVQDGDGRREVRSPTKAPHLQLIEGKKNSLRVEGDNIYVRHSNLMLEELDKAQEDILKHQASISELKRNFMESTPEPRPNEWEKRRITPLSLQTQGSLEEEITSILFSEKGFSDSMKATFTSATTWTAEGAVVRANAPSEKLSSSPFSHLLETRAPESEGPCTGARDAVKSSHETLNIVEEKKRAEVGKDERVITEEMNGKELSPGSGPGEIRKVEPVTQKDSTSLSSESSSSSSDSEEEDVGEYRPHHRVTEGTIREEQEYEEEVEEEPRPAAKVVEREEAVPEASPVTQAGASVITVETLIQENVGAPKIPGEKSVHEGALKQDVGEEAEEEPQKVNGEVSHVDIDVLPQIICCSEPPVVKTEMVTISDASQRTEISTKEVPIVQTETKTITYESPQIDGGAGGDSGTLLTAQTITSESMSTTTTTHITKTVKGGISETRIEKRIVITGDADIDHDQALAQAIREAREQHPDMSVTRVVVHKETELAEEEGEE</sequence>
<evidence type="ECO:0000256" key="5">
    <source>
        <dbReference type="ARBA" id="ARBA00023212"/>
    </source>
</evidence>
<dbReference type="PRINTS" id="PR00661">
    <property type="entry name" value="ERMFAMILY"/>
</dbReference>
<dbReference type="InterPro" id="IPR000798">
    <property type="entry name" value="Ez/rad/moesin-like"/>
</dbReference>
<dbReference type="Gene3D" id="1.20.80.10">
    <property type="match status" value="1"/>
</dbReference>
<dbReference type="InterPro" id="IPR007477">
    <property type="entry name" value="SAB_dom"/>
</dbReference>
<evidence type="ECO:0000256" key="4">
    <source>
        <dbReference type="ARBA" id="ARBA00023203"/>
    </source>
</evidence>
<dbReference type="AlphaFoldDB" id="A0A6J3HKP9"/>
<dbReference type="PANTHER" id="PTHR23280">
    <property type="entry name" value="4.1 G PROTEIN"/>
    <property type="match status" value="1"/>
</dbReference>
<organism evidence="8 12">
    <name type="scientific">Sapajus apella</name>
    <name type="common">Brown-capped capuchin</name>
    <name type="synonym">Cebus apella</name>
    <dbReference type="NCBI Taxonomy" id="9515"/>
    <lineage>
        <taxon>Eukaryota</taxon>
        <taxon>Metazoa</taxon>
        <taxon>Chordata</taxon>
        <taxon>Craniata</taxon>
        <taxon>Vertebrata</taxon>
        <taxon>Euteleostomi</taxon>
        <taxon>Mammalia</taxon>
        <taxon>Eutheria</taxon>
        <taxon>Euarchontoglires</taxon>
        <taxon>Primates</taxon>
        <taxon>Haplorrhini</taxon>
        <taxon>Platyrrhini</taxon>
        <taxon>Cebidae</taxon>
        <taxon>Cebinae</taxon>
        <taxon>Sapajus</taxon>
    </lineage>
</organism>
<dbReference type="InterPro" id="IPR008379">
    <property type="entry name" value="Band_4.1_C"/>
</dbReference>
<evidence type="ECO:0000259" key="7">
    <source>
        <dbReference type="PROSITE" id="PS50057"/>
    </source>
</evidence>
<feature type="compositionally biased region" description="Basic and acidic residues" evidence="6">
    <location>
        <begin position="163"/>
        <end position="190"/>
    </location>
</feature>
<keyword evidence="5" id="KW-0206">Cytoskeleton</keyword>
<dbReference type="InterPro" id="IPR014352">
    <property type="entry name" value="FERM/acyl-CoA-bd_prot_sf"/>
</dbReference>
<dbReference type="FunFam" id="2.30.29.30:FF:000001">
    <property type="entry name" value="Erythrocyte membrane protein band 4.1"/>
    <property type="match status" value="1"/>
</dbReference>
<dbReference type="InterPro" id="IPR035963">
    <property type="entry name" value="FERM_2"/>
</dbReference>
<dbReference type="SMART" id="SM01196">
    <property type="entry name" value="FERM_C"/>
    <property type="match status" value="1"/>
</dbReference>